<gene>
    <name evidence="5" type="ORF">CONPUDRAFT_167256</name>
</gene>
<dbReference type="PANTHER" id="PTHR43976:SF16">
    <property type="entry name" value="SHORT-CHAIN DEHYDROGENASE_REDUCTASE FAMILY PROTEIN"/>
    <property type="match status" value="1"/>
</dbReference>
<evidence type="ECO:0000256" key="1">
    <source>
        <dbReference type="ARBA" id="ARBA00006484"/>
    </source>
</evidence>
<comment type="similarity">
    <text evidence="1 4">Belongs to the short-chain dehydrogenases/reductases (SDR) family.</text>
</comment>
<evidence type="ECO:0000313" key="6">
    <source>
        <dbReference type="Proteomes" id="UP000053558"/>
    </source>
</evidence>
<keyword evidence="6" id="KW-1185">Reference proteome</keyword>
<evidence type="ECO:0000313" key="5">
    <source>
        <dbReference type="EMBL" id="EIW78192.1"/>
    </source>
</evidence>
<evidence type="ECO:0000256" key="3">
    <source>
        <dbReference type="ARBA" id="ARBA00023002"/>
    </source>
</evidence>
<dbReference type="RefSeq" id="XP_007771273.1">
    <property type="nucleotide sequence ID" value="XM_007773083.1"/>
</dbReference>
<dbReference type="PRINTS" id="PR00080">
    <property type="entry name" value="SDRFAMILY"/>
</dbReference>
<dbReference type="PANTHER" id="PTHR43976">
    <property type="entry name" value="SHORT CHAIN DEHYDROGENASE"/>
    <property type="match status" value="1"/>
</dbReference>
<dbReference type="SUPFAM" id="SSF51735">
    <property type="entry name" value="NAD(P)-binding Rossmann-fold domains"/>
    <property type="match status" value="1"/>
</dbReference>
<dbReference type="PROSITE" id="PS00061">
    <property type="entry name" value="ADH_SHORT"/>
    <property type="match status" value="1"/>
</dbReference>
<dbReference type="Gene3D" id="3.40.50.720">
    <property type="entry name" value="NAD(P)-binding Rossmann-like Domain"/>
    <property type="match status" value="1"/>
</dbReference>
<dbReference type="AlphaFoldDB" id="A0A5M3MG48"/>
<dbReference type="GO" id="GO:0016491">
    <property type="term" value="F:oxidoreductase activity"/>
    <property type="evidence" value="ECO:0007669"/>
    <property type="project" value="UniProtKB-KW"/>
</dbReference>
<reference evidence="6" key="1">
    <citation type="journal article" date="2012" name="Science">
        <title>The Paleozoic origin of enzymatic lignin decomposition reconstructed from 31 fungal genomes.</title>
        <authorList>
            <person name="Floudas D."/>
            <person name="Binder M."/>
            <person name="Riley R."/>
            <person name="Barry K."/>
            <person name="Blanchette R.A."/>
            <person name="Henrissat B."/>
            <person name="Martinez A.T."/>
            <person name="Otillar R."/>
            <person name="Spatafora J.W."/>
            <person name="Yadav J.S."/>
            <person name="Aerts A."/>
            <person name="Benoit I."/>
            <person name="Boyd A."/>
            <person name="Carlson A."/>
            <person name="Copeland A."/>
            <person name="Coutinho P.M."/>
            <person name="de Vries R.P."/>
            <person name="Ferreira P."/>
            <person name="Findley K."/>
            <person name="Foster B."/>
            <person name="Gaskell J."/>
            <person name="Glotzer D."/>
            <person name="Gorecki P."/>
            <person name="Heitman J."/>
            <person name="Hesse C."/>
            <person name="Hori C."/>
            <person name="Igarashi K."/>
            <person name="Jurgens J.A."/>
            <person name="Kallen N."/>
            <person name="Kersten P."/>
            <person name="Kohler A."/>
            <person name="Kuees U."/>
            <person name="Kumar T.K.A."/>
            <person name="Kuo A."/>
            <person name="LaButti K."/>
            <person name="Larrondo L.F."/>
            <person name="Lindquist E."/>
            <person name="Ling A."/>
            <person name="Lombard V."/>
            <person name="Lucas S."/>
            <person name="Lundell T."/>
            <person name="Martin R."/>
            <person name="McLaughlin D.J."/>
            <person name="Morgenstern I."/>
            <person name="Morin E."/>
            <person name="Murat C."/>
            <person name="Nagy L.G."/>
            <person name="Nolan M."/>
            <person name="Ohm R.A."/>
            <person name="Patyshakuliyeva A."/>
            <person name="Rokas A."/>
            <person name="Ruiz-Duenas F.J."/>
            <person name="Sabat G."/>
            <person name="Salamov A."/>
            <person name="Samejima M."/>
            <person name="Schmutz J."/>
            <person name="Slot J.C."/>
            <person name="St John F."/>
            <person name="Stenlid J."/>
            <person name="Sun H."/>
            <person name="Sun S."/>
            <person name="Syed K."/>
            <person name="Tsang A."/>
            <person name="Wiebenga A."/>
            <person name="Young D."/>
            <person name="Pisabarro A."/>
            <person name="Eastwood D.C."/>
            <person name="Martin F."/>
            <person name="Cullen D."/>
            <person name="Grigoriev I.V."/>
            <person name="Hibbett D.S."/>
        </authorList>
    </citation>
    <scope>NUCLEOTIDE SEQUENCE [LARGE SCALE GENOMIC DNA]</scope>
    <source>
        <strain evidence="6">RWD-64-598 SS2</strain>
    </source>
</reference>
<name>A0A5M3MG48_CONPW</name>
<dbReference type="CDD" id="cd05374">
    <property type="entry name" value="17beta-HSD-like_SDR_c"/>
    <property type="match status" value="1"/>
</dbReference>
<dbReference type="InterPro" id="IPR002347">
    <property type="entry name" value="SDR_fam"/>
</dbReference>
<proteinExistence type="inferred from homology"/>
<dbReference type="OrthoDB" id="1274115at2759"/>
<keyword evidence="2" id="KW-0521">NADP</keyword>
<dbReference type="PRINTS" id="PR00081">
    <property type="entry name" value="GDHRDH"/>
</dbReference>
<dbReference type="OMA" id="FINGSHF"/>
<keyword evidence="3" id="KW-0560">Oxidoreductase</keyword>
<organism evidence="5 6">
    <name type="scientific">Coniophora puteana (strain RWD-64-598)</name>
    <name type="common">Brown rot fungus</name>
    <dbReference type="NCBI Taxonomy" id="741705"/>
    <lineage>
        <taxon>Eukaryota</taxon>
        <taxon>Fungi</taxon>
        <taxon>Dikarya</taxon>
        <taxon>Basidiomycota</taxon>
        <taxon>Agaricomycotina</taxon>
        <taxon>Agaricomycetes</taxon>
        <taxon>Agaricomycetidae</taxon>
        <taxon>Boletales</taxon>
        <taxon>Coniophorineae</taxon>
        <taxon>Coniophoraceae</taxon>
        <taxon>Coniophora</taxon>
    </lineage>
</organism>
<dbReference type="Pfam" id="PF00106">
    <property type="entry name" value="adh_short"/>
    <property type="match status" value="1"/>
</dbReference>
<dbReference type="GeneID" id="19205732"/>
<evidence type="ECO:0000256" key="4">
    <source>
        <dbReference type="RuleBase" id="RU000363"/>
    </source>
</evidence>
<evidence type="ECO:0000256" key="2">
    <source>
        <dbReference type="ARBA" id="ARBA00022857"/>
    </source>
</evidence>
<dbReference type="InterPro" id="IPR020904">
    <property type="entry name" value="Sc_DH/Rdtase_CS"/>
</dbReference>
<accession>A0A5M3MG48</accession>
<dbReference type="InterPro" id="IPR036291">
    <property type="entry name" value="NAD(P)-bd_dom_sf"/>
</dbReference>
<dbReference type="KEGG" id="cput:CONPUDRAFT_167256"/>
<sequence>MGKRVWLITGASSGIGRAITERVLKQGDIVVAALRKPSAIADLASAYSRDLLLPVELDITNKAQVSSAFERAKEAFGRIDVVVNNAGVGLLGDFEGTPDEDARKVFEVNYWGTVNVTREALRFLREVNPAGAGGIILQNTSVTGVVGVPVYSHYSASKHAIEGLTEAISRELDPTWNIKLCLIEPGEFDTVGTNTMPTLPIHPAYAANTSLPAYKVRHATNEVQFEGDASKLAKAVYDVVSSGDIPARLPIGLDSVRAMKAKAEQYLETVRSVEKWSADVRRDDAGGNDVDVTA</sequence>
<dbReference type="InterPro" id="IPR051911">
    <property type="entry name" value="SDR_oxidoreductase"/>
</dbReference>
<comment type="caution">
    <text evidence="5">The sequence shown here is derived from an EMBL/GenBank/DDBJ whole genome shotgun (WGS) entry which is preliminary data.</text>
</comment>
<dbReference type="Proteomes" id="UP000053558">
    <property type="component" value="Unassembled WGS sequence"/>
</dbReference>
<protein>
    <submittedName>
        <fullName evidence="5">NAD(P)-binding protein</fullName>
    </submittedName>
</protein>
<dbReference type="EMBL" id="JH711582">
    <property type="protein sequence ID" value="EIW78192.1"/>
    <property type="molecule type" value="Genomic_DNA"/>
</dbReference>